<dbReference type="InterPro" id="IPR027867">
    <property type="entry name" value="SPATA48"/>
</dbReference>
<dbReference type="KEGG" id="gat:120820219"/>
<evidence type="ECO:0000313" key="1">
    <source>
        <dbReference type="Ensembl" id="ENSGACP00000031570.1"/>
    </source>
</evidence>
<accession>A0AAQ4NY86</accession>
<reference evidence="1" key="3">
    <citation type="submission" date="2025-09" db="UniProtKB">
        <authorList>
            <consortium name="Ensembl"/>
        </authorList>
    </citation>
    <scope>IDENTIFICATION</scope>
</reference>
<keyword evidence="2" id="KW-1185">Reference proteome</keyword>
<dbReference type="PANTHER" id="PTHR34759">
    <property type="entry name" value="SPERMATOGENESIS-ASSOCIATED PROTEIN 48"/>
    <property type="match status" value="1"/>
</dbReference>
<dbReference type="Proteomes" id="UP000007635">
    <property type="component" value="Chromosome VI"/>
</dbReference>
<dbReference type="RefSeq" id="XP_040033673.1">
    <property type="nucleotide sequence ID" value="XM_040177739.1"/>
</dbReference>
<dbReference type="GeneTree" id="ENSGT00940000175717"/>
<dbReference type="GeneID" id="120820219"/>
<proteinExistence type="predicted"/>
<organism evidence="1 2">
    <name type="scientific">Gasterosteus aculeatus aculeatus</name>
    <name type="common">three-spined stickleback</name>
    <dbReference type="NCBI Taxonomy" id="481459"/>
    <lineage>
        <taxon>Eukaryota</taxon>
        <taxon>Metazoa</taxon>
        <taxon>Chordata</taxon>
        <taxon>Craniata</taxon>
        <taxon>Vertebrata</taxon>
        <taxon>Euteleostomi</taxon>
        <taxon>Actinopterygii</taxon>
        <taxon>Neopterygii</taxon>
        <taxon>Teleostei</taxon>
        <taxon>Neoteleostei</taxon>
        <taxon>Acanthomorphata</taxon>
        <taxon>Eupercaria</taxon>
        <taxon>Perciformes</taxon>
        <taxon>Cottioidei</taxon>
        <taxon>Gasterosteales</taxon>
        <taxon>Gasterosteidae</taxon>
        <taxon>Gasterosteus</taxon>
    </lineage>
</organism>
<sequence>MMATLLDPHKHFSAEQHAIRRLDAGPETGVADQPFAPCHPRAERVNPAPSRDDVPLLDPCCGHLSAGAEVYLGVRARPRFIDVPHVASALWVPPGFKETPLAAANPSGICADLREDKAWNSRGIPDAVLRARLSGSTDPVPSHSHAMSLNGFPFKHAGTQDSFSCDTRPRRSNSLAVLRYRYTSATQRGYEEVCWDSKLPPRLKAPDSTLEKLTDPVSELTSWRRCGGRPRRGPVSHGQQTVTNSAQAAARCFSFSAAVGFQRFKLNHKRKKEILRSSGTAVLELLGSGWFSRKNQFNCVI</sequence>
<dbReference type="AlphaFoldDB" id="A0AAQ4NY86"/>
<name>A0AAQ4NY86_GASAC</name>
<evidence type="ECO:0000313" key="2">
    <source>
        <dbReference type="Proteomes" id="UP000007635"/>
    </source>
</evidence>
<reference evidence="1" key="2">
    <citation type="submission" date="2025-08" db="UniProtKB">
        <authorList>
            <consortium name="Ensembl"/>
        </authorList>
    </citation>
    <scope>IDENTIFICATION</scope>
</reference>
<dbReference type="Ensembl" id="ENSGACT00000059615.1">
    <property type="protein sequence ID" value="ENSGACP00000031570.1"/>
    <property type="gene ID" value="ENSGACG00000029944.1"/>
</dbReference>
<reference evidence="1 2" key="1">
    <citation type="journal article" date="2021" name="G3 (Bethesda)">
        <title>Improved contiguity of the threespine stickleback genome using long-read sequencing.</title>
        <authorList>
            <person name="Nath S."/>
            <person name="Shaw D.E."/>
            <person name="White M.A."/>
        </authorList>
    </citation>
    <scope>NUCLEOTIDE SEQUENCE [LARGE SCALE GENOMIC DNA]</scope>
    <source>
        <strain evidence="1 2">Lake Benthic</strain>
    </source>
</reference>
<protein>
    <submittedName>
        <fullName evidence="1">Uncharacterized protein</fullName>
    </submittedName>
</protein>
<dbReference type="PANTHER" id="PTHR34759:SF1">
    <property type="entry name" value="SPERMATOGENESIS-ASSOCIATED PROTEIN 48"/>
    <property type="match status" value="1"/>
</dbReference>